<proteinExistence type="predicted"/>
<reference evidence="1" key="1">
    <citation type="journal article" date="2015" name="Nature">
        <title>Complex archaea that bridge the gap between prokaryotes and eukaryotes.</title>
        <authorList>
            <person name="Spang A."/>
            <person name="Saw J.H."/>
            <person name="Jorgensen S.L."/>
            <person name="Zaremba-Niedzwiedzka K."/>
            <person name="Martijn J."/>
            <person name="Lind A.E."/>
            <person name="van Eijk R."/>
            <person name="Schleper C."/>
            <person name="Guy L."/>
            <person name="Ettema T.J."/>
        </authorList>
    </citation>
    <scope>NUCLEOTIDE SEQUENCE</scope>
</reference>
<comment type="caution">
    <text evidence="1">The sequence shown here is derived from an EMBL/GenBank/DDBJ whole genome shotgun (WGS) entry which is preliminary data.</text>
</comment>
<gene>
    <name evidence="1" type="ORF">LCGC14_2850890</name>
</gene>
<evidence type="ECO:0000313" key="1">
    <source>
        <dbReference type="EMBL" id="KKK77707.1"/>
    </source>
</evidence>
<accession>A0A0F8Y8E8</accession>
<organism evidence="1">
    <name type="scientific">marine sediment metagenome</name>
    <dbReference type="NCBI Taxonomy" id="412755"/>
    <lineage>
        <taxon>unclassified sequences</taxon>
        <taxon>metagenomes</taxon>
        <taxon>ecological metagenomes</taxon>
    </lineage>
</organism>
<sequence>MSVVKISHQESKDHGCIMYPHTEYTAHMTCACGHVRVTISGGQENTLVLVGADEGYDPVTVWCEDEDMT</sequence>
<dbReference type="AlphaFoldDB" id="A0A0F8Y8E8"/>
<dbReference type="EMBL" id="LAZR01054828">
    <property type="protein sequence ID" value="KKK77707.1"/>
    <property type="molecule type" value="Genomic_DNA"/>
</dbReference>
<protein>
    <submittedName>
        <fullName evidence="1">Uncharacterized protein</fullName>
    </submittedName>
</protein>
<name>A0A0F8Y8E8_9ZZZZ</name>
<feature type="non-terminal residue" evidence="1">
    <location>
        <position position="69"/>
    </location>
</feature>